<evidence type="ECO:0000313" key="2">
    <source>
        <dbReference type="EMBL" id="OEG16292.1"/>
    </source>
</evidence>
<sequence length="436" mass="50198">MKMTERIVRIGLVFLVLLSLYLSVSIWVSSAKKEKPVKNDPQLATAVVNERADTDVFLPMRLVRMQDGKSEMNNSENLITNIQNEIKNSKFGELIQTVQGNSEQFDKYLVMDQGFELLYEGPFLLSEYISVYNLALNLTDINNNADIYFTCIQVDLSQNKIRFLDFNRKDVYEAPITIDNEKALTLMNKVSVQYNQISEQQAIAGKHYFMSEDLKMKKYSYILASQPVTKFRNAFFSNTENIQTNEDSKDLSYTSGSERLVAEEKLGTIHFNGELGTRTPEDNIYSDSFDYVKKLGTNMGNIRYFDRSNSEINYRTFVEGYPVFSENDKGQVRITIDNDKAEKTSVVIETSVDTIQVPIPSEEEVILKSTENLLEQLAANGADQEKINSMVIGYTWHKIEEITQVVDLTPEWYIRYDNKWYPERELLEHLAKLEVG</sequence>
<comment type="caution">
    <text evidence="2">The sequence shown here is derived from an EMBL/GenBank/DDBJ whole genome shotgun (WGS) entry which is preliminary data.</text>
</comment>
<dbReference type="RefSeq" id="WP_069634746.1">
    <property type="nucleotide sequence ID" value="NZ_JXKZ01000007.1"/>
</dbReference>
<evidence type="ECO:0000259" key="1">
    <source>
        <dbReference type="Pfam" id="PF07435"/>
    </source>
</evidence>
<dbReference type="Gene3D" id="3.30.310.160">
    <property type="entry name" value="YycH protein, domain 2"/>
    <property type="match status" value="1"/>
</dbReference>
<dbReference type="Proteomes" id="UP000094764">
    <property type="component" value="Unassembled WGS sequence"/>
</dbReference>
<gene>
    <name evidence="2" type="ORF">BCR23_05225</name>
</gene>
<name>A0A1E5GUE5_9ENTE</name>
<dbReference type="CDD" id="cd15787">
    <property type="entry name" value="YycH_N"/>
    <property type="match status" value="1"/>
</dbReference>
<dbReference type="AlphaFoldDB" id="A0A1E5GUE5"/>
<dbReference type="STRING" id="903983.BCR23_05225"/>
<organism evidence="2 3">
    <name type="scientific">Enterococcus quebecensis</name>
    <dbReference type="NCBI Taxonomy" id="903983"/>
    <lineage>
        <taxon>Bacteria</taxon>
        <taxon>Bacillati</taxon>
        <taxon>Bacillota</taxon>
        <taxon>Bacilli</taxon>
        <taxon>Lactobacillales</taxon>
        <taxon>Enterococcaceae</taxon>
        <taxon>Enterococcus</taxon>
    </lineage>
</organism>
<keyword evidence="3" id="KW-1185">Reference proteome</keyword>
<dbReference type="Pfam" id="PF07435">
    <property type="entry name" value="YycH"/>
    <property type="match status" value="1"/>
</dbReference>
<dbReference type="EMBL" id="MIKB01000013">
    <property type="protein sequence ID" value="OEG16292.1"/>
    <property type="molecule type" value="Genomic_DNA"/>
</dbReference>
<dbReference type="OrthoDB" id="2382185at2"/>
<evidence type="ECO:0000313" key="3">
    <source>
        <dbReference type="Proteomes" id="UP000094764"/>
    </source>
</evidence>
<accession>A0A1E5GUE5</accession>
<protein>
    <recommendedName>
        <fullName evidence="1">Regulatory protein YycH domain-containing protein</fullName>
    </recommendedName>
</protein>
<feature type="domain" description="Regulatory protein YycH" evidence="1">
    <location>
        <begin position="10"/>
        <end position="421"/>
    </location>
</feature>
<reference evidence="3" key="1">
    <citation type="submission" date="2016-09" db="EMBL/GenBank/DDBJ databases">
        <authorList>
            <person name="Gulvik C.A."/>
        </authorList>
    </citation>
    <scope>NUCLEOTIDE SEQUENCE [LARGE SCALE GENOMIC DNA]</scope>
    <source>
        <strain evidence="3">LMG 26306</strain>
    </source>
</reference>
<dbReference type="InterPro" id="IPR009996">
    <property type="entry name" value="YycH"/>
</dbReference>
<proteinExistence type="predicted"/>
<dbReference type="Gene3D" id="3.10.450.310">
    <property type="match status" value="1"/>
</dbReference>
<dbReference type="InterPro" id="IPR042274">
    <property type="entry name" value="YycH/YycI_2"/>
</dbReference>